<dbReference type="GeneID" id="14874859"/>
<evidence type="ECO:0000256" key="1">
    <source>
        <dbReference type="SAM" id="SignalP"/>
    </source>
</evidence>
<sequence>MQFKSSSIILSLVICILSIISICHASSNLVVYEFSYPGAICDGGVDASFKYPSATCIQSIDTIFFCDLQSNIITSMTFNGTNCSGAYTMVTNPIGQSSFRVSSSSLGSFYFNPQITKISIYIYYISREFNIKQRQLLVMTMAIIAVSGQKLVAYETNYSDFHCDADGEPVTLPTASCVQGSIYTCDMSLKQLTIFTFNTTQCSGQYRIDTYDFGHCYGGWTFACKQQK</sequence>
<dbReference type="RefSeq" id="XP_004360668.1">
    <property type="nucleotide sequence ID" value="XM_004360611.1"/>
</dbReference>
<keyword evidence="3" id="KW-1185">Reference proteome</keyword>
<reference evidence="3" key="1">
    <citation type="journal article" date="2011" name="Genome Res.">
        <title>Phylogeny-wide analysis of social amoeba genomes highlights ancient origins for complex intercellular communication.</title>
        <authorList>
            <person name="Heidel A.J."/>
            <person name="Lawal H.M."/>
            <person name="Felder M."/>
            <person name="Schilde C."/>
            <person name="Helps N.R."/>
            <person name="Tunggal B."/>
            <person name="Rivero F."/>
            <person name="John U."/>
            <person name="Schleicher M."/>
            <person name="Eichinger L."/>
            <person name="Platzer M."/>
            <person name="Noegel A.A."/>
            <person name="Schaap P."/>
            <person name="Gloeckner G."/>
        </authorList>
    </citation>
    <scope>NUCLEOTIDE SEQUENCE [LARGE SCALE GENOMIC DNA]</scope>
    <source>
        <strain evidence="3">SH3</strain>
    </source>
</reference>
<proteinExistence type="predicted"/>
<evidence type="ECO:0000313" key="2">
    <source>
        <dbReference type="EMBL" id="EGG22817.1"/>
    </source>
</evidence>
<feature type="chain" id="PRO_5003319410" description="Transmembrane protein" evidence="1">
    <location>
        <begin position="26"/>
        <end position="228"/>
    </location>
</feature>
<keyword evidence="1" id="KW-0732">Signal</keyword>
<evidence type="ECO:0008006" key="4">
    <source>
        <dbReference type="Google" id="ProtNLM"/>
    </source>
</evidence>
<organism evidence="2 3">
    <name type="scientific">Cavenderia fasciculata</name>
    <name type="common">Slime mold</name>
    <name type="synonym">Dictyostelium fasciculatum</name>
    <dbReference type="NCBI Taxonomy" id="261658"/>
    <lineage>
        <taxon>Eukaryota</taxon>
        <taxon>Amoebozoa</taxon>
        <taxon>Evosea</taxon>
        <taxon>Eumycetozoa</taxon>
        <taxon>Dictyostelia</taxon>
        <taxon>Acytosteliales</taxon>
        <taxon>Cavenderiaceae</taxon>
        <taxon>Cavenderia</taxon>
    </lineage>
</organism>
<dbReference type="Proteomes" id="UP000007797">
    <property type="component" value="Unassembled WGS sequence"/>
</dbReference>
<gene>
    <name evidence="2" type="ORF">DFA_04947</name>
</gene>
<dbReference type="KEGG" id="dfa:DFA_04947"/>
<feature type="signal peptide" evidence="1">
    <location>
        <begin position="1"/>
        <end position="25"/>
    </location>
</feature>
<dbReference type="AlphaFoldDB" id="F4PMM0"/>
<accession>F4PMM0</accession>
<name>F4PMM0_CACFS</name>
<protein>
    <recommendedName>
        <fullName evidence="4">Transmembrane protein</fullName>
    </recommendedName>
</protein>
<evidence type="ECO:0000313" key="3">
    <source>
        <dbReference type="Proteomes" id="UP000007797"/>
    </source>
</evidence>
<dbReference type="EMBL" id="GL883008">
    <property type="protein sequence ID" value="EGG22817.1"/>
    <property type="molecule type" value="Genomic_DNA"/>
</dbReference>